<sequence length="373" mass="39933">MNFDLTDEQKMLQEQARRYLAERVGYDRLRTAIEQGDETDPALWNGMAELGWLMVGIPEEYGGLGLGTLEQCVIAEELGRVVAPVPFTSSLGLAAEAILARGSHAQKERLLPALGTGEAVAALAFFEGPGAPEHAVMDAFACTVRDGFLSGVKWPVLDGGVADHLIVAAKDAAGVVGLYCVDARGEGVARERISGFDQLRAGHVVTFTAAPAERLGTGDARAAILACFDKAAVLTAFEQVGGAEAALYMGRDYALERKAFGRAIGSYQAIKHKLADMLTKVELARSNAYYAGWAMENEAPDRALAAATARVSAIEAYEFAARENMQVHGGISFTWEANCHFHYRRSRLLAVSLGAASHWSGRIIDQLLSAQSA</sequence>
<dbReference type="PANTHER" id="PTHR43884">
    <property type="entry name" value="ACYL-COA DEHYDROGENASE"/>
    <property type="match status" value="1"/>
</dbReference>
<evidence type="ECO:0000256" key="3">
    <source>
        <dbReference type="ARBA" id="ARBA00022630"/>
    </source>
</evidence>
<dbReference type="Gene3D" id="1.10.540.10">
    <property type="entry name" value="Acyl-CoA dehydrogenase/oxidase, N-terminal domain"/>
    <property type="match status" value="1"/>
</dbReference>
<evidence type="ECO:0000256" key="1">
    <source>
        <dbReference type="ARBA" id="ARBA00001974"/>
    </source>
</evidence>
<evidence type="ECO:0000313" key="9">
    <source>
        <dbReference type="Proteomes" id="UP000094626"/>
    </source>
</evidence>
<evidence type="ECO:0000313" key="8">
    <source>
        <dbReference type="EMBL" id="AOR80967.1"/>
    </source>
</evidence>
<comment type="similarity">
    <text evidence="2">Belongs to the acyl-CoA dehydrogenase family.</text>
</comment>
<dbReference type="Proteomes" id="UP000094626">
    <property type="component" value="Plasmid pSA2"/>
</dbReference>
<feature type="domain" description="Acyl-CoA dehydrogenase/oxidase C-terminal" evidence="6">
    <location>
        <begin position="224"/>
        <end position="355"/>
    </location>
</feature>
<dbReference type="InterPro" id="IPR009100">
    <property type="entry name" value="AcylCoA_DH/oxidase_NM_dom_sf"/>
</dbReference>
<dbReference type="SUPFAM" id="SSF56645">
    <property type="entry name" value="Acyl-CoA dehydrogenase NM domain-like"/>
    <property type="match status" value="1"/>
</dbReference>
<keyword evidence="3" id="KW-0285">Flavoprotein</keyword>
<dbReference type="CDD" id="cd00567">
    <property type="entry name" value="ACAD"/>
    <property type="match status" value="1"/>
</dbReference>
<accession>A0A1D8AFT1</accession>
<dbReference type="Gene3D" id="1.20.140.10">
    <property type="entry name" value="Butyryl-CoA Dehydrogenase, subunit A, domain 3"/>
    <property type="match status" value="1"/>
</dbReference>
<dbReference type="PANTHER" id="PTHR43884:SF20">
    <property type="entry name" value="ACYL-COA DEHYDROGENASE FADE28"/>
    <property type="match status" value="1"/>
</dbReference>
<evidence type="ECO:0008006" key="10">
    <source>
        <dbReference type="Google" id="ProtNLM"/>
    </source>
</evidence>
<name>A0A1D8AFT1_9SPHN</name>
<dbReference type="InterPro" id="IPR037069">
    <property type="entry name" value="AcylCoA_DH/ox_N_sf"/>
</dbReference>
<keyword evidence="8" id="KW-0614">Plasmid</keyword>
<keyword evidence="4" id="KW-0274">FAD</keyword>
<dbReference type="Pfam" id="PF02771">
    <property type="entry name" value="Acyl-CoA_dh_N"/>
    <property type="match status" value="1"/>
</dbReference>
<dbReference type="Pfam" id="PF00441">
    <property type="entry name" value="Acyl-CoA_dh_1"/>
    <property type="match status" value="1"/>
</dbReference>
<evidence type="ECO:0000259" key="7">
    <source>
        <dbReference type="Pfam" id="PF02771"/>
    </source>
</evidence>
<dbReference type="RefSeq" id="WP_069710211.1">
    <property type="nucleotide sequence ID" value="NZ_CP017077.1"/>
</dbReference>
<dbReference type="Gene3D" id="2.40.110.10">
    <property type="entry name" value="Butyryl-CoA Dehydrogenase, subunit A, domain 2"/>
    <property type="match status" value="1"/>
</dbReference>
<reference evidence="9" key="1">
    <citation type="journal article" date="2017" name="J. Biotechnol.">
        <title>Complete genome sequence of Novosphingobium resinovorum SA1, a versatile xenobiotic-degrading bacterium capable of utilizing sulfanilic acid.</title>
        <authorList>
            <person name="Hegedus B."/>
            <person name="Kos P.B."/>
            <person name="Balint B."/>
            <person name="Maroti G."/>
            <person name="Gan H.M."/>
            <person name="Perei K."/>
            <person name="Rakhely G."/>
        </authorList>
    </citation>
    <scope>NUCLEOTIDE SEQUENCE [LARGE SCALE GENOMIC DNA]</scope>
    <source>
        <strain evidence="9">SA1</strain>
    </source>
</reference>
<dbReference type="KEGG" id="nre:BES08_27020"/>
<dbReference type="InterPro" id="IPR036250">
    <property type="entry name" value="AcylCo_DH-like_C"/>
</dbReference>
<organism evidence="8 9">
    <name type="scientific">Novosphingobium resinovorum</name>
    <dbReference type="NCBI Taxonomy" id="158500"/>
    <lineage>
        <taxon>Bacteria</taxon>
        <taxon>Pseudomonadati</taxon>
        <taxon>Pseudomonadota</taxon>
        <taxon>Alphaproteobacteria</taxon>
        <taxon>Sphingomonadales</taxon>
        <taxon>Sphingomonadaceae</taxon>
        <taxon>Novosphingobium</taxon>
    </lineage>
</organism>
<feature type="domain" description="Acyl-CoA dehydrogenase/oxidase N-terminal" evidence="7">
    <location>
        <begin position="6"/>
        <end position="118"/>
    </location>
</feature>
<evidence type="ECO:0000259" key="6">
    <source>
        <dbReference type="Pfam" id="PF00441"/>
    </source>
</evidence>
<dbReference type="InterPro" id="IPR009075">
    <property type="entry name" value="AcylCo_DH/oxidase_C"/>
</dbReference>
<evidence type="ECO:0000256" key="2">
    <source>
        <dbReference type="ARBA" id="ARBA00009347"/>
    </source>
</evidence>
<dbReference type="OrthoDB" id="7328575at2"/>
<evidence type="ECO:0000256" key="4">
    <source>
        <dbReference type="ARBA" id="ARBA00022827"/>
    </source>
</evidence>
<keyword evidence="5" id="KW-0560">Oxidoreductase</keyword>
<dbReference type="SUPFAM" id="SSF47203">
    <property type="entry name" value="Acyl-CoA dehydrogenase C-terminal domain-like"/>
    <property type="match status" value="1"/>
</dbReference>
<protein>
    <recommendedName>
        <fullName evidence="10">Acyl-CoA dehydrogenase</fullName>
    </recommendedName>
</protein>
<evidence type="ECO:0000256" key="5">
    <source>
        <dbReference type="ARBA" id="ARBA00023002"/>
    </source>
</evidence>
<dbReference type="EMBL" id="CP017077">
    <property type="protein sequence ID" value="AOR80967.1"/>
    <property type="molecule type" value="Genomic_DNA"/>
</dbReference>
<keyword evidence="9" id="KW-1185">Reference proteome</keyword>
<dbReference type="InterPro" id="IPR046373">
    <property type="entry name" value="Acyl-CoA_Oxase/DH_mid-dom_sf"/>
</dbReference>
<geneLocation type="plasmid" evidence="8 9">
    <name>pSA2</name>
</geneLocation>
<proteinExistence type="inferred from homology"/>
<dbReference type="GO" id="GO:0050660">
    <property type="term" value="F:flavin adenine dinucleotide binding"/>
    <property type="evidence" value="ECO:0007669"/>
    <property type="project" value="InterPro"/>
</dbReference>
<dbReference type="AlphaFoldDB" id="A0A1D8AFT1"/>
<gene>
    <name evidence="8" type="ORF">BES08_27020</name>
</gene>
<dbReference type="InterPro" id="IPR013786">
    <property type="entry name" value="AcylCoA_DH/ox_N"/>
</dbReference>
<dbReference type="GO" id="GO:0003995">
    <property type="term" value="F:acyl-CoA dehydrogenase activity"/>
    <property type="evidence" value="ECO:0007669"/>
    <property type="project" value="TreeGrafter"/>
</dbReference>
<comment type="cofactor">
    <cofactor evidence="1">
        <name>FAD</name>
        <dbReference type="ChEBI" id="CHEBI:57692"/>
    </cofactor>
</comment>